<dbReference type="OrthoDB" id="1123055at2"/>
<protein>
    <recommendedName>
        <fullName evidence="5">DUF4834 domain-containing protein</fullName>
    </recommendedName>
</protein>
<evidence type="ECO:0000313" key="3">
    <source>
        <dbReference type="EMBL" id="KZE83729.1"/>
    </source>
</evidence>
<evidence type="ECO:0000313" key="4">
    <source>
        <dbReference type="Proteomes" id="UP000076630"/>
    </source>
</evidence>
<evidence type="ECO:0008006" key="5">
    <source>
        <dbReference type="Google" id="ProtNLM"/>
    </source>
</evidence>
<reference evidence="3 4" key="1">
    <citation type="submission" date="2016-01" db="EMBL/GenBank/DDBJ databases">
        <title>Whole genome sequencing of Myroides marinus L41.</title>
        <authorList>
            <person name="Hong K.W."/>
        </authorList>
    </citation>
    <scope>NUCLEOTIDE SEQUENCE [LARGE SCALE GENOMIC DNA]</scope>
    <source>
        <strain evidence="3 4">L41</strain>
    </source>
</reference>
<comment type="caution">
    <text evidence="3">The sequence shown here is derived from an EMBL/GenBank/DDBJ whole genome shotgun (WGS) entry which is preliminary data.</text>
</comment>
<evidence type="ECO:0000256" key="1">
    <source>
        <dbReference type="SAM" id="MobiDB-lite"/>
    </source>
</evidence>
<feature type="compositionally biased region" description="Polar residues" evidence="1">
    <location>
        <begin position="62"/>
        <end position="74"/>
    </location>
</feature>
<dbReference type="Pfam" id="PF16118">
    <property type="entry name" value="DUF4834"/>
    <property type="match status" value="1"/>
</dbReference>
<evidence type="ECO:0000256" key="2">
    <source>
        <dbReference type="SAM" id="Phobius"/>
    </source>
</evidence>
<accession>A0A161SC86</accession>
<dbReference type="Proteomes" id="UP000076630">
    <property type="component" value="Unassembled WGS sequence"/>
</dbReference>
<keyword evidence="2" id="KW-0472">Membrane</keyword>
<feature type="region of interest" description="Disordered" evidence="1">
    <location>
        <begin position="44"/>
        <end position="76"/>
    </location>
</feature>
<name>A0A161SC86_9FLAO</name>
<feature type="compositionally biased region" description="Low complexity" evidence="1">
    <location>
        <begin position="44"/>
        <end position="61"/>
    </location>
</feature>
<keyword evidence="2" id="KW-0812">Transmembrane</keyword>
<proteinExistence type="predicted"/>
<dbReference type="AlphaFoldDB" id="A0A161SC86"/>
<sequence>MGFIKTLIIIVLIYYAFKIAMRYLFPILIMKAAKKAEQNFQQRAQQQYNQYNGNQDNNQSQTYADTSTSSNKVPRSTKVVGEYVDFEEIDTK</sequence>
<gene>
    <name evidence="3" type="ORF">AV926_03440</name>
</gene>
<dbReference type="InterPro" id="IPR032272">
    <property type="entry name" value="DUF4834"/>
</dbReference>
<dbReference type="EMBL" id="LQNU01000035">
    <property type="protein sequence ID" value="KZE83729.1"/>
    <property type="molecule type" value="Genomic_DNA"/>
</dbReference>
<feature type="transmembrane region" description="Helical" evidence="2">
    <location>
        <begin position="6"/>
        <end position="25"/>
    </location>
</feature>
<keyword evidence="2" id="KW-1133">Transmembrane helix</keyword>
<keyword evidence="4" id="KW-1185">Reference proteome</keyword>
<organism evidence="3 4">
    <name type="scientific">Myroides marinus</name>
    <dbReference type="NCBI Taxonomy" id="703342"/>
    <lineage>
        <taxon>Bacteria</taxon>
        <taxon>Pseudomonadati</taxon>
        <taxon>Bacteroidota</taxon>
        <taxon>Flavobacteriia</taxon>
        <taxon>Flavobacteriales</taxon>
        <taxon>Flavobacteriaceae</taxon>
        <taxon>Myroides</taxon>
    </lineage>
</organism>
<dbReference type="RefSeq" id="WP_038986542.1">
    <property type="nucleotide sequence ID" value="NZ_JACAJN010000025.1"/>
</dbReference>